<evidence type="ECO:0000313" key="4">
    <source>
        <dbReference type="Proteomes" id="UP000002729"/>
    </source>
</evidence>
<feature type="compositionally biased region" description="Low complexity" evidence="2">
    <location>
        <begin position="16"/>
        <end position="30"/>
    </location>
</feature>
<dbReference type="eggNOG" id="ENOG502QRKP">
    <property type="taxonomic scope" value="Eukaryota"/>
</dbReference>
<dbReference type="KEGG" id="aaf:AURANDRAFT_72721"/>
<dbReference type="GO" id="GO:0042175">
    <property type="term" value="C:nuclear outer membrane-endoplasmic reticulum membrane network"/>
    <property type="evidence" value="ECO:0007669"/>
    <property type="project" value="TreeGrafter"/>
</dbReference>
<dbReference type="GO" id="GO:0008298">
    <property type="term" value="P:intracellular mRNA localization"/>
    <property type="evidence" value="ECO:0007669"/>
    <property type="project" value="TreeGrafter"/>
</dbReference>
<dbReference type="PANTHER" id="PTHR31027">
    <property type="entry name" value="NUCLEAR SEGREGATION PROTEIN BFR1"/>
    <property type="match status" value="1"/>
</dbReference>
<keyword evidence="4" id="KW-1185">Reference proteome</keyword>
<dbReference type="GeneID" id="20228844"/>
<name>F0YN88_AURAN</name>
<keyword evidence="1" id="KW-0175">Coiled coil</keyword>
<dbReference type="EMBL" id="GL833172">
    <property type="protein sequence ID" value="EGB03428.1"/>
    <property type="molecule type" value="Genomic_DNA"/>
</dbReference>
<feature type="region of interest" description="Disordered" evidence="2">
    <location>
        <begin position="1"/>
        <end position="31"/>
    </location>
</feature>
<reference evidence="3 4" key="1">
    <citation type="journal article" date="2011" name="Proc. Natl. Acad. Sci. U.S.A.">
        <title>Niche of harmful alga Aureococcus anophagefferens revealed through ecogenomics.</title>
        <authorList>
            <person name="Gobler C.J."/>
            <person name="Berry D.L."/>
            <person name="Dyhrman S.T."/>
            <person name="Wilhelm S.W."/>
            <person name="Salamov A."/>
            <person name="Lobanov A.V."/>
            <person name="Zhang Y."/>
            <person name="Collier J.L."/>
            <person name="Wurch L.L."/>
            <person name="Kustka A.B."/>
            <person name="Dill B.D."/>
            <person name="Shah M."/>
            <person name="VerBerkmoes N.C."/>
            <person name="Kuo A."/>
            <person name="Terry A."/>
            <person name="Pangilinan J."/>
            <person name="Lindquist E.A."/>
            <person name="Lucas S."/>
            <person name="Paulsen I.T."/>
            <person name="Hattenrath-Lehmann T.K."/>
            <person name="Talmage S.C."/>
            <person name="Walker E.A."/>
            <person name="Koch F."/>
            <person name="Burson A.M."/>
            <person name="Marcoval M.A."/>
            <person name="Tang Y.Z."/>
            <person name="Lecleir G.R."/>
            <person name="Coyne K.J."/>
            <person name="Berg G.M."/>
            <person name="Bertrand E.M."/>
            <person name="Saito M.A."/>
            <person name="Gladyshev V.N."/>
            <person name="Grigoriev I.V."/>
        </authorList>
    </citation>
    <scope>NUCLEOTIDE SEQUENCE [LARGE SCALE GENOMIC DNA]</scope>
    <source>
        <strain evidence="4">CCMP 1984</strain>
    </source>
</reference>
<dbReference type="AlphaFoldDB" id="F0YN88"/>
<feature type="region of interest" description="Disordered" evidence="2">
    <location>
        <begin position="63"/>
        <end position="91"/>
    </location>
</feature>
<evidence type="ECO:0000256" key="1">
    <source>
        <dbReference type="SAM" id="Coils"/>
    </source>
</evidence>
<dbReference type="OMA" id="AHWKEDQ"/>
<evidence type="ECO:0000313" key="3">
    <source>
        <dbReference type="EMBL" id="EGB03428.1"/>
    </source>
</evidence>
<feature type="compositionally biased region" description="Basic and acidic residues" evidence="2">
    <location>
        <begin position="1"/>
        <end position="15"/>
    </location>
</feature>
<dbReference type="Proteomes" id="UP000002729">
    <property type="component" value="Unassembled WGS sequence"/>
</dbReference>
<dbReference type="GO" id="GO:1990904">
    <property type="term" value="C:ribonucleoprotein complex"/>
    <property type="evidence" value="ECO:0007669"/>
    <property type="project" value="TreeGrafter"/>
</dbReference>
<feature type="compositionally biased region" description="Basic and acidic residues" evidence="2">
    <location>
        <begin position="74"/>
        <end position="91"/>
    </location>
</feature>
<evidence type="ECO:0000256" key="2">
    <source>
        <dbReference type="SAM" id="MobiDB-lite"/>
    </source>
</evidence>
<proteinExistence type="predicted"/>
<protein>
    <submittedName>
        <fullName evidence="3">Uncharacterized protein</fullName>
    </submittedName>
</protein>
<feature type="coiled-coil region" evidence="1">
    <location>
        <begin position="192"/>
        <end position="226"/>
    </location>
</feature>
<feature type="coiled-coil region" evidence="1">
    <location>
        <begin position="269"/>
        <end position="310"/>
    </location>
</feature>
<dbReference type="PANTHER" id="PTHR31027:SF2">
    <property type="entry name" value="LEBERCILIN DOMAIN-CONTAINING PROTEIN"/>
    <property type="match status" value="1"/>
</dbReference>
<gene>
    <name evidence="3" type="ORF">AURANDRAFT_72721</name>
</gene>
<dbReference type="InParanoid" id="F0YN88"/>
<accession>F0YN88</accession>
<dbReference type="GO" id="GO:0005783">
    <property type="term" value="C:endoplasmic reticulum"/>
    <property type="evidence" value="ECO:0007669"/>
    <property type="project" value="TreeGrafter"/>
</dbReference>
<dbReference type="RefSeq" id="XP_009041899.1">
    <property type="nucleotide sequence ID" value="XM_009043651.1"/>
</dbReference>
<dbReference type="InterPro" id="IPR039604">
    <property type="entry name" value="Bfr1"/>
</dbReference>
<feature type="region of interest" description="Disordered" evidence="2">
    <location>
        <begin position="442"/>
        <end position="465"/>
    </location>
</feature>
<organism evidence="4">
    <name type="scientific">Aureococcus anophagefferens</name>
    <name type="common">Harmful bloom alga</name>
    <dbReference type="NCBI Taxonomy" id="44056"/>
    <lineage>
        <taxon>Eukaryota</taxon>
        <taxon>Sar</taxon>
        <taxon>Stramenopiles</taxon>
        <taxon>Ochrophyta</taxon>
        <taxon>Pelagophyceae</taxon>
        <taxon>Pelagomonadales</taxon>
        <taxon>Pelagomonadaceae</taxon>
        <taxon>Aureococcus</taxon>
    </lineage>
</organism>
<dbReference type="OrthoDB" id="2195113at2759"/>
<dbReference type="GO" id="GO:0003729">
    <property type="term" value="F:mRNA binding"/>
    <property type="evidence" value="ECO:0007669"/>
    <property type="project" value="TreeGrafter"/>
</dbReference>
<sequence length="526" mass="58670">MAEESNPSREIDVHSADAASPDAAISKPIARPNKSEFDAKIVALNDEVQDFNERLSEVDAKIAEAKSSGGDQSEELREARTTMKSLRERKDTIMRDRAEIAALQKSAKASLDSKITAGRSLRAELKYTSPDEIDKRIAELEMRQSTTSMSLKEEKVLLKEIDQLKQSKKLVTHLAANNDSISSERKNSQTISEQLTSKNAELDVLKKKIEEQKEILETLNEANSERRAVLPALFKDKDALRKDKQAKVDAIKSLRADFRSDVFNALAHLGAHQREVRRVRNEARKAEDEARRAELEKRRKEAEAEELKRVPFEEEMELCSYLANYLEITYCKDVQNPKSEADKPTAAGEFEGLVLSGKNAAKGHEEDYLSLNKATGKKKGRGKKKGGLKVHEKILLVPETIEIFALLGLEPPSTVSGVVDAVKRLTEKKLWFSELERGAMPSIRDKQKVQEAKQQHGKRDRDDKDVVPAMHATPQAKLKGTGFNAADLASAEDAFPSLPGLPARLSASGAAQMWEIRRILGRKFGL</sequence>